<dbReference type="Proteomes" id="UP000002383">
    <property type="component" value="Chromosome"/>
</dbReference>
<comment type="similarity">
    <text evidence="4">Belongs to the LptA family.</text>
</comment>
<evidence type="ECO:0000256" key="3">
    <source>
        <dbReference type="ARBA" id="ARBA00022764"/>
    </source>
</evidence>
<comment type="subcellular location">
    <subcellularLocation>
        <location evidence="4">Periplasm</location>
    </subcellularLocation>
</comment>
<dbReference type="GO" id="GO:0001530">
    <property type="term" value="F:lipopolysaccharide binding"/>
    <property type="evidence" value="ECO:0007669"/>
    <property type="project" value="InterPro"/>
</dbReference>
<gene>
    <name evidence="4" type="primary">lptA</name>
    <name evidence="6" type="ordered locus">Tgr7_0728</name>
</gene>
<evidence type="ECO:0000313" key="6">
    <source>
        <dbReference type="EMBL" id="ACL71820.1"/>
    </source>
</evidence>
<dbReference type="EMBL" id="CP001339">
    <property type="protein sequence ID" value="ACL71820.1"/>
    <property type="molecule type" value="Genomic_DNA"/>
</dbReference>
<sequence length="180" mass="19922" precursor="true">MMQMPRISLKRPLVATLFAGLMLALITALASASERDLPIRIQSDSAELDDQRGVSVYRGNVEVTQGDLVIHADTLTVHSPSRVLQRMEAEGNLARLRTLTEDGREVRAEARHMEYLAAERRMVLTRDARIWQAQDEFRGARIVYDMDRETLDAASGDSGRVEVILTPAENTRGGGSGSSQ</sequence>
<dbReference type="HOGENOM" id="CLU_095993_4_1_6"/>
<dbReference type="InterPro" id="IPR014340">
    <property type="entry name" value="LptA"/>
</dbReference>
<keyword evidence="1 4" id="KW-0813">Transport</keyword>
<accession>B8GMI8</accession>
<comment type="subunit">
    <text evidence="4">Component of the lipopolysaccharide transport and assembly complex.</text>
</comment>
<evidence type="ECO:0000259" key="5">
    <source>
        <dbReference type="Pfam" id="PF03968"/>
    </source>
</evidence>
<name>B8GMI8_THISH</name>
<dbReference type="Gene3D" id="2.60.450.10">
    <property type="entry name" value="Lipopolysaccharide (LPS) transport protein A like domain"/>
    <property type="match status" value="1"/>
</dbReference>
<reference evidence="6 7" key="1">
    <citation type="journal article" date="2011" name="Stand. Genomic Sci.">
        <title>Complete genome sequence of 'Thioalkalivibrio sulfidophilus' HL-EbGr7.</title>
        <authorList>
            <person name="Muyzer G."/>
            <person name="Sorokin D.Y."/>
            <person name="Mavromatis K."/>
            <person name="Lapidus A."/>
            <person name="Clum A."/>
            <person name="Ivanova N."/>
            <person name="Pati A."/>
            <person name="d'Haeseleer P."/>
            <person name="Woyke T."/>
            <person name="Kyrpides N.C."/>
        </authorList>
    </citation>
    <scope>NUCLEOTIDE SEQUENCE [LARGE SCALE GENOMIC DNA]</scope>
    <source>
        <strain evidence="6 7">HL-EbGR7</strain>
    </source>
</reference>
<feature type="domain" description="Organic solvent tolerance-like N-terminal" evidence="5">
    <location>
        <begin position="41"/>
        <end position="149"/>
    </location>
</feature>
<dbReference type="InterPro" id="IPR052037">
    <property type="entry name" value="LPS_export_LptA"/>
</dbReference>
<organism evidence="6 7">
    <name type="scientific">Thioalkalivibrio sulfidiphilus (strain HL-EbGR7)</name>
    <dbReference type="NCBI Taxonomy" id="396588"/>
    <lineage>
        <taxon>Bacteria</taxon>
        <taxon>Pseudomonadati</taxon>
        <taxon>Pseudomonadota</taxon>
        <taxon>Gammaproteobacteria</taxon>
        <taxon>Chromatiales</taxon>
        <taxon>Ectothiorhodospiraceae</taxon>
        <taxon>Thioalkalivibrio</taxon>
    </lineage>
</organism>
<dbReference type="GO" id="GO:0017089">
    <property type="term" value="F:glycolipid transfer activity"/>
    <property type="evidence" value="ECO:0007669"/>
    <property type="project" value="TreeGrafter"/>
</dbReference>
<dbReference type="RefSeq" id="WP_012637308.1">
    <property type="nucleotide sequence ID" value="NC_011901.1"/>
</dbReference>
<dbReference type="KEGG" id="tgr:Tgr7_0728"/>
<evidence type="ECO:0000256" key="4">
    <source>
        <dbReference type="HAMAP-Rule" id="MF_01914"/>
    </source>
</evidence>
<dbReference type="GO" id="GO:0009279">
    <property type="term" value="C:cell outer membrane"/>
    <property type="evidence" value="ECO:0007669"/>
    <property type="project" value="TreeGrafter"/>
</dbReference>
<dbReference type="PANTHER" id="PTHR36504">
    <property type="entry name" value="LIPOPOLYSACCHARIDE EXPORT SYSTEM PROTEIN LPTA"/>
    <property type="match status" value="1"/>
</dbReference>
<keyword evidence="7" id="KW-1185">Reference proteome</keyword>
<dbReference type="HAMAP" id="MF_01914">
    <property type="entry name" value="LPS_assembly_LptA"/>
    <property type="match status" value="1"/>
</dbReference>
<keyword evidence="3 4" id="KW-0574">Periplasm</keyword>
<keyword evidence="2" id="KW-0732">Signal</keyword>
<dbReference type="GO" id="GO:0015920">
    <property type="term" value="P:lipopolysaccharide transport"/>
    <property type="evidence" value="ECO:0007669"/>
    <property type="project" value="UniProtKB-UniRule"/>
</dbReference>
<dbReference type="PANTHER" id="PTHR36504:SF1">
    <property type="entry name" value="LIPOPOLYSACCHARIDE EXPORT SYSTEM PROTEIN LPTA"/>
    <property type="match status" value="1"/>
</dbReference>
<evidence type="ECO:0000313" key="7">
    <source>
        <dbReference type="Proteomes" id="UP000002383"/>
    </source>
</evidence>
<comment type="function">
    <text evidence="4">Involved in the assembly of lipopolysaccharide (LPS). Required for the translocation of LPS from the inner membrane to the outer membrane. May form a bridge between the inner membrane and the outer membrane, via interactions with LptC and LptD, thereby facilitating LPS transfer across the periplasm.</text>
</comment>
<dbReference type="AlphaFoldDB" id="B8GMI8"/>
<evidence type="ECO:0000256" key="2">
    <source>
        <dbReference type="ARBA" id="ARBA00022729"/>
    </source>
</evidence>
<dbReference type="eggNOG" id="COG1934">
    <property type="taxonomic scope" value="Bacteria"/>
</dbReference>
<dbReference type="STRING" id="396588.Tgr7_0728"/>
<dbReference type="GO" id="GO:0030288">
    <property type="term" value="C:outer membrane-bounded periplasmic space"/>
    <property type="evidence" value="ECO:0007669"/>
    <property type="project" value="TreeGrafter"/>
</dbReference>
<dbReference type="GO" id="GO:0043165">
    <property type="term" value="P:Gram-negative-bacterium-type cell outer membrane assembly"/>
    <property type="evidence" value="ECO:0007669"/>
    <property type="project" value="UniProtKB-UniRule"/>
</dbReference>
<proteinExistence type="inferred from homology"/>
<dbReference type="Pfam" id="PF03968">
    <property type="entry name" value="LptD_N"/>
    <property type="match status" value="1"/>
</dbReference>
<dbReference type="NCBIfam" id="TIGR03002">
    <property type="entry name" value="outer_YhbN_LptA"/>
    <property type="match status" value="1"/>
</dbReference>
<protein>
    <recommendedName>
        <fullName evidence="4">Lipopolysaccharide export system protein LptA</fullName>
    </recommendedName>
</protein>
<evidence type="ECO:0000256" key="1">
    <source>
        <dbReference type="ARBA" id="ARBA00022448"/>
    </source>
</evidence>
<dbReference type="InterPro" id="IPR005653">
    <property type="entry name" value="OstA-like_N"/>
</dbReference>